<dbReference type="EMBL" id="FOYP01000001">
    <property type="protein sequence ID" value="SFR36084.1"/>
    <property type="molecule type" value="Genomic_DNA"/>
</dbReference>
<feature type="transmembrane region" description="Helical" evidence="1">
    <location>
        <begin position="20"/>
        <end position="43"/>
    </location>
</feature>
<name>A0A1I6G1L5_9RHOB</name>
<gene>
    <name evidence="2" type="ORF">SAMN04488005_0920</name>
</gene>
<sequence>MVVGASTMQTVEFKRSDGLVLAGLGVVFIAAACVGVVMLAFMARIYDAKTIILTALGFLGACALGVGFINAWRTPMLTISASAIVKPTFFGRKEIAIRKNHPLGEYLASSVHGSRRTGTIEGNKFVHFYTLDAGVLTELVSMHRDAPVLVDIRRAFRDVAGLTIETLKVDANKPSRPDVAHWMH</sequence>
<keyword evidence="1" id="KW-1133">Transmembrane helix</keyword>
<protein>
    <submittedName>
        <fullName evidence="2">Uncharacterized protein</fullName>
    </submittedName>
</protein>
<reference evidence="3" key="1">
    <citation type="submission" date="2016-10" db="EMBL/GenBank/DDBJ databases">
        <authorList>
            <person name="Varghese N."/>
            <person name="Submissions S."/>
        </authorList>
    </citation>
    <scope>NUCLEOTIDE SEQUENCE [LARGE SCALE GENOMIC DNA]</scope>
    <source>
        <strain evidence="3">DSM 26879</strain>
    </source>
</reference>
<feature type="transmembrane region" description="Helical" evidence="1">
    <location>
        <begin position="50"/>
        <end position="72"/>
    </location>
</feature>
<accession>A0A1I6G1L5</accession>
<dbReference type="AlphaFoldDB" id="A0A1I6G1L5"/>
<keyword evidence="3" id="KW-1185">Reference proteome</keyword>
<evidence type="ECO:0000313" key="3">
    <source>
        <dbReference type="Proteomes" id="UP000199478"/>
    </source>
</evidence>
<evidence type="ECO:0000313" key="2">
    <source>
        <dbReference type="EMBL" id="SFR36084.1"/>
    </source>
</evidence>
<keyword evidence="1" id="KW-0472">Membrane</keyword>
<keyword evidence="1" id="KW-0812">Transmembrane</keyword>
<proteinExistence type="predicted"/>
<evidence type="ECO:0000256" key="1">
    <source>
        <dbReference type="SAM" id="Phobius"/>
    </source>
</evidence>
<dbReference type="Proteomes" id="UP000199478">
    <property type="component" value="Unassembled WGS sequence"/>
</dbReference>
<organism evidence="2 3">
    <name type="scientific">Yoonia tamlensis</name>
    <dbReference type="NCBI Taxonomy" id="390270"/>
    <lineage>
        <taxon>Bacteria</taxon>
        <taxon>Pseudomonadati</taxon>
        <taxon>Pseudomonadota</taxon>
        <taxon>Alphaproteobacteria</taxon>
        <taxon>Rhodobacterales</taxon>
        <taxon>Paracoccaceae</taxon>
        <taxon>Yoonia</taxon>
    </lineage>
</organism>